<dbReference type="InterPro" id="IPR058925">
    <property type="entry name" value="zf-C2H2_AcuF"/>
</dbReference>
<dbReference type="Pfam" id="PF26082">
    <property type="entry name" value="zf-C2H2_AcuF"/>
    <property type="match status" value="1"/>
</dbReference>
<evidence type="ECO:0000313" key="4">
    <source>
        <dbReference type="Proteomes" id="UP001303222"/>
    </source>
</evidence>
<name>A0AAN6NIQ3_9PEZI</name>
<gene>
    <name evidence="3" type="ORF">QBC32DRAFT_357552</name>
</gene>
<comment type="caution">
    <text evidence="3">The sequence shown here is derived from an EMBL/GenBank/DDBJ whole genome shotgun (WGS) entry which is preliminary data.</text>
</comment>
<sequence length="193" mass="21831">MTIAMQVDDSVLHSKFDFCRLKNADSVEPDIMYVREKFPFLDCNHPLARKLGKANAQRRKWLESRRQDHFYDSPFQIYRCDSNLHAQTTGASDGNNNLSSSARATVNPDEVGHSGMNQEDAETAMVTATDFGGSSSVEIDEDELESLVSEPPLELTQEKRFQCPYCYAVVEISNTTEWQRHVCDKGCIQGLEQ</sequence>
<feature type="domain" description="Oxidoreductase acuF-like C2H2 type zinc-finger" evidence="2">
    <location>
        <begin position="159"/>
        <end position="183"/>
    </location>
</feature>
<dbReference type="PANTHER" id="PTHR35391:SF7">
    <property type="entry name" value="C2H2-TYPE DOMAIN-CONTAINING PROTEIN"/>
    <property type="match status" value="1"/>
</dbReference>
<evidence type="ECO:0000313" key="3">
    <source>
        <dbReference type="EMBL" id="KAK3946561.1"/>
    </source>
</evidence>
<reference evidence="3" key="2">
    <citation type="submission" date="2023-06" db="EMBL/GenBank/DDBJ databases">
        <authorList>
            <consortium name="Lawrence Berkeley National Laboratory"/>
            <person name="Mondo S.J."/>
            <person name="Hensen N."/>
            <person name="Bonometti L."/>
            <person name="Westerberg I."/>
            <person name="Brannstrom I.O."/>
            <person name="Guillou S."/>
            <person name="Cros-Aarteil S."/>
            <person name="Calhoun S."/>
            <person name="Haridas S."/>
            <person name="Kuo A."/>
            <person name="Pangilinan J."/>
            <person name="Riley R."/>
            <person name="Labutti K."/>
            <person name="Andreopoulos B."/>
            <person name="Lipzen A."/>
            <person name="Chen C."/>
            <person name="Yanf M."/>
            <person name="Daum C."/>
            <person name="Ng V."/>
            <person name="Clum A."/>
            <person name="Steindorff A."/>
            <person name="Ohm R."/>
            <person name="Martin F."/>
            <person name="Silar P."/>
            <person name="Natvig D."/>
            <person name="Lalanne C."/>
            <person name="Gautier V."/>
            <person name="Ament-Velasquez S.L."/>
            <person name="Kruys A."/>
            <person name="Hutchinson M.I."/>
            <person name="Powell A.J."/>
            <person name="Barry K."/>
            <person name="Miller A.N."/>
            <person name="Grigoriev I.V."/>
            <person name="Debuchy R."/>
            <person name="Gladieux P."/>
            <person name="Thoren M.H."/>
            <person name="Johannesson H."/>
        </authorList>
    </citation>
    <scope>NUCLEOTIDE SEQUENCE</scope>
    <source>
        <strain evidence="3">CBS 626.80</strain>
    </source>
</reference>
<dbReference type="AlphaFoldDB" id="A0AAN6NIQ3"/>
<evidence type="ECO:0000256" key="1">
    <source>
        <dbReference type="SAM" id="MobiDB-lite"/>
    </source>
</evidence>
<accession>A0AAN6NIQ3</accession>
<reference evidence="3" key="1">
    <citation type="journal article" date="2023" name="Mol. Phylogenet. Evol.">
        <title>Genome-scale phylogeny and comparative genomics of the fungal order Sordariales.</title>
        <authorList>
            <person name="Hensen N."/>
            <person name="Bonometti L."/>
            <person name="Westerberg I."/>
            <person name="Brannstrom I.O."/>
            <person name="Guillou S."/>
            <person name="Cros-Aarteil S."/>
            <person name="Calhoun S."/>
            <person name="Haridas S."/>
            <person name="Kuo A."/>
            <person name="Mondo S."/>
            <person name="Pangilinan J."/>
            <person name="Riley R."/>
            <person name="LaButti K."/>
            <person name="Andreopoulos B."/>
            <person name="Lipzen A."/>
            <person name="Chen C."/>
            <person name="Yan M."/>
            <person name="Daum C."/>
            <person name="Ng V."/>
            <person name="Clum A."/>
            <person name="Steindorff A."/>
            <person name="Ohm R.A."/>
            <person name="Martin F."/>
            <person name="Silar P."/>
            <person name="Natvig D.O."/>
            <person name="Lalanne C."/>
            <person name="Gautier V."/>
            <person name="Ament-Velasquez S.L."/>
            <person name="Kruys A."/>
            <person name="Hutchinson M.I."/>
            <person name="Powell A.J."/>
            <person name="Barry K."/>
            <person name="Miller A.N."/>
            <person name="Grigoriev I.V."/>
            <person name="Debuchy R."/>
            <person name="Gladieux P."/>
            <person name="Hiltunen Thoren M."/>
            <person name="Johannesson H."/>
        </authorList>
    </citation>
    <scope>NUCLEOTIDE SEQUENCE</scope>
    <source>
        <strain evidence="3">CBS 626.80</strain>
    </source>
</reference>
<feature type="region of interest" description="Disordered" evidence="1">
    <location>
        <begin position="89"/>
        <end position="110"/>
    </location>
</feature>
<organism evidence="3 4">
    <name type="scientific">Pseudoneurospora amorphoporcata</name>
    <dbReference type="NCBI Taxonomy" id="241081"/>
    <lineage>
        <taxon>Eukaryota</taxon>
        <taxon>Fungi</taxon>
        <taxon>Dikarya</taxon>
        <taxon>Ascomycota</taxon>
        <taxon>Pezizomycotina</taxon>
        <taxon>Sordariomycetes</taxon>
        <taxon>Sordariomycetidae</taxon>
        <taxon>Sordariales</taxon>
        <taxon>Sordariaceae</taxon>
        <taxon>Pseudoneurospora</taxon>
    </lineage>
</organism>
<feature type="compositionally biased region" description="Polar residues" evidence="1">
    <location>
        <begin position="89"/>
        <end position="104"/>
    </location>
</feature>
<dbReference type="EMBL" id="MU859714">
    <property type="protein sequence ID" value="KAK3946561.1"/>
    <property type="molecule type" value="Genomic_DNA"/>
</dbReference>
<evidence type="ECO:0000259" key="2">
    <source>
        <dbReference type="Pfam" id="PF26082"/>
    </source>
</evidence>
<proteinExistence type="predicted"/>
<protein>
    <recommendedName>
        <fullName evidence="2">Oxidoreductase acuF-like C2H2 type zinc-finger domain-containing protein</fullName>
    </recommendedName>
</protein>
<dbReference type="PANTHER" id="PTHR35391">
    <property type="entry name" value="C2H2-TYPE DOMAIN-CONTAINING PROTEIN-RELATED"/>
    <property type="match status" value="1"/>
</dbReference>
<keyword evidence="4" id="KW-1185">Reference proteome</keyword>
<dbReference type="Proteomes" id="UP001303222">
    <property type="component" value="Unassembled WGS sequence"/>
</dbReference>